<dbReference type="OMA" id="GDWMNTL"/>
<keyword evidence="5" id="KW-1185">Reference proteome</keyword>
<evidence type="ECO:0000313" key="4">
    <source>
        <dbReference type="EMBL" id="CRG86831.1"/>
    </source>
</evidence>
<dbReference type="Gene3D" id="3.10.129.10">
    <property type="entry name" value="Hotdog Thioesterase"/>
    <property type="match status" value="1"/>
</dbReference>
<dbReference type="Pfam" id="PF03061">
    <property type="entry name" value="4HBT"/>
    <property type="match status" value="1"/>
</dbReference>
<dbReference type="NCBIfam" id="TIGR00369">
    <property type="entry name" value="unchar_dom_1"/>
    <property type="match status" value="1"/>
</dbReference>
<reference evidence="4 5" key="1">
    <citation type="submission" date="2015-04" db="EMBL/GenBank/DDBJ databases">
        <authorList>
            <person name="Syromyatnikov M.Y."/>
            <person name="Popov V.N."/>
        </authorList>
    </citation>
    <scope>NUCLEOTIDE SEQUENCE [LARGE SCALE GENOMIC DNA]</scope>
    <source>
        <strain evidence="4">WF-38-12</strain>
    </source>
</reference>
<feature type="domain" description="Thioesterase" evidence="3">
    <location>
        <begin position="72"/>
        <end position="151"/>
    </location>
</feature>
<dbReference type="OrthoDB" id="2831072at2759"/>
<organism evidence="4 5">
    <name type="scientific">Talaromyces islandicus</name>
    <name type="common">Penicillium islandicum</name>
    <dbReference type="NCBI Taxonomy" id="28573"/>
    <lineage>
        <taxon>Eukaryota</taxon>
        <taxon>Fungi</taxon>
        <taxon>Dikarya</taxon>
        <taxon>Ascomycota</taxon>
        <taxon>Pezizomycotina</taxon>
        <taxon>Eurotiomycetes</taxon>
        <taxon>Eurotiomycetidae</taxon>
        <taxon>Eurotiales</taxon>
        <taxon>Trichocomaceae</taxon>
        <taxon>Talaromyces</taxon>
        <taxon>Talaromyces sect. Islandici</taxon>
    </lineage>
</organism>
<keyword evidence="2" id="KW-0378">Hydrolase</keyword>
<proteinExistence type="inferred from homology"/>
<gene>
    <name evidence="4" type="ORF">PISL3812_03843</name>
</gene>
<dbReference type="InterPro" id="IPR039298">
    <property type="entry name" value="ACOT13"/>
</dbReference>
<dbReference type="Proteomes" id="UP000054383">
    <property type="component" value="Unassembled WGS sequence"/>
</dbReference>
<evidence type="ECO:0000256" key="2">
    <source>
        <dbReference type="ARBA" id="ARBA00022801"/>
    </source>
</evidence>
<dbReference type="CDD" id="cd03443">
    <property type="entry name" value="PaaI_thioesterase"/>
    <property type="match status" value="1"/>
</dbReference>
<dbReference type="InterPro" id="IPR006683">
    <property type="entry name" value="Thioestr_dom"/>
</dbReference>
<dbReference type="GO" id="GO:0047617">
    <property type="term" value="F:fatty acyl-CoA hydrolase activity"/>
    <property type="evidence" value="ECO:0007669"/>
    <property type="project" value="InterPro"/>
</dbReference>
<dbReference type="InterPro" id="IPR003736">
    <property type="entry name" value="PAAI_dom"/>
</dbReference>
<dbReference type="InterPro" id="IPR029069">
    <property type="entry name" value="HotDog_dom_sf"/>
</dbReference>
<dbReference type="AlphaFoldDB" id="A0A0U1LVZ3"/>
<protein>
    <submittedName>
        <fullName evidence="4">Thioesterase family protein</fullName>
    </submittedName>
</protein>
<name>A0A0U1LVZ3_TALIS</name>
<dbReference type="PANTHER" id="PTHR21660">
    <property type="entry name" value="THIOESTERASE SUPERFAMILY MEMBER-RELATED"/>
    <property type="match status" value="1"/>
</dbReference>
<evidence type="ECO:0000313" key="5">
    <source>
        <dbReference type="Proteomes" id="UP000054383"/>
    </source>
</evidence>
<dbReference type="STRING" id="28573.A0A0U1LVZ3"/>
<sequence length="170" mass="19059">MAASDRKYDEFETSLLEIYEHIRSKAPRDDNPGCWDLDHYKANVHLESATRGPPARAVYRLTVTPQMQNTLGSLHGGCAATIIDNLTSTILMAVSRPGMFQYGGISRNLNVTYLRPLPLDTELRLICEVVQMGRRLALTKAEMRRVDDDSLCVVGDHQKANMDPEANQKL</sequence>
<dbReference type="PANTHER" id="PTHR21660:SF1">
    <property type="entry name" value="ACYL-COENZYME A THIOESTERASE 13"/>
    <property type="match status" value="1"/>
</dbReference>
<evidence type="ECO:0000259" key="3">
    <source>
        <dbReference type="Pfam" id="PF03061"/>
    </source>
</evidence>
<dbReference type="EMBL" id="CVMT01000003">
    <property type="protein sequence ID" value="CRG86831.1"/>
    <property type="molecule type" value="Genomic_DNA"/>
</dbReference>
<evidence type="ECO:0000256" key="1">
    <source>
        <dbReference type="ARBA" id="ARBA00008324"/>
    </source>
</evidence>
<comment type="similarity">
    <text evidence="1">Belongs to the thioesterase PaaI family.</text>
</comment>
<dbReference type="SUPFAM" id="SSF54637">
    <property type="entry name" value="Thioesterase/thiol ester dehydrase-isomerase"/>
    <property type="match status" value="1"/>
</dbReference>
<accession>A0A0U1LVZ3</accession>